<keyword evidence="2" id="KW-1185">Reference proteome</keyword>
<dbReference type="HOGENOM" id="CLU_869957_0_0_1"/>
<dbReference type="RefSeq" id="XP_005793737.1">
    <property type="nucleotide sequence ID" value="XM_005793680.1"/>
</dbReference>
<name>A0A0D3KZX3_EMIH1</name>
<proteinExistence type="predicted"/>
<evidence type="ECO:0000313" key="2">
    <source>
        <dbReference type="Proteomes" id="UP000013827"/>
    </source>
</evidence>
<dbReference type="AlphaFoldDB" id="A0A0D3KZX3"/>
<protein>
    <recommendedName>
        <fullName evidence="3">N-acetyltransferase domain-containing protein</fullName>
    </recommendedName>
</protein>
<dbReference type="Proteomes" id="UP000013827">
    <property type="component" value="Unassembled WGS sequence"/>
</dbReference>
<reference evidence="1" key="2">
    <citation type="submission" date="2024-10" db="UniProtKB">
        <authorList>
            <consortium name="EnsemblProtists"/>
        </authorList>
    </citation>
    <scope>IDENTIFICATION</scope>
</reference>
<evidence type="ECO:0000313" key="1">
    <source>
        <dbReference type="EnsemblProtists" id="EOD41308"/>
    </source>
</evidence>
<dbReference type="OMA" id="HELIRFC"/>
<dbReference type="eggNOG" id="ENOG502S4FJ">
    <property type="taxonomic scope" value="Eukaryota"/>
</dbReference>
<dbReference type="PaxDb" id="2903-EOD41308"/>
<dbReference type="EnsemblProtists" id="EOD41308">
    <property type="protein sequence ID" value="EOD41308"/>
    <property type="gene ID" value="EMIHUDRAFT_199615"/>
</dbReference>
<dbReference type="GeneID" id="17286578"/>
<dbReference type="KEGG" id="ehx:EMIHUDRAFT_199615"/>
<reference evidence="2" key="1">
    <citation type="journal article" date="2013" name="Nature">
        <title>Pan genome of the phytoplankton Emiliania underpins its global distribution.</title>
        <authorList>
            <person name="Read B.A."/>
            <person name="Kegel J."/>
            <person name="Klute M.J."/>
            <person name="Kuo A."/>
            <person name="Lefebvre S.C."/>
            <person name="Maumus F."/>
            <person name="Mayer C."/>
            <person name="Miller J."/>
            <person name="Monier A."/>
            <person name="Salamov A."/>
            <person name="Young J."/>
            <person name="Aguilar M."/>
            <person name="Claverie J.M."/>
            <person name="Frickenhaus S."/>
            <person name="Gonzalez K."/>
            <person name="Herman E.K."/>
            <person name="Lin Y.C."/>
            <person name="Napier J."/>
            <person name="Ogata H."/>
            <person name="Sarno A.F."/>
            <person name="Shmutz J."/>
            <person name="Schroeder D."/>
            <person name="de Vargas C."/>
            <person name="Verret F."/>
            <person name="von Dassow P."/>
            <person name="Valentin K."/>
            <person name="Van de Peer Y."/>
            <person name="Wheeler G."/>
            <person name="Dacks J.B."/>
            <person name="Delwiche C.F."/>
            <person name="Dyhrman S.T."/>
            <person name="Glockner G."/>
            <person name="John U."/>
            <person name="Richards T."/>
            <person name="Worden A.Z."/>
            <person name="Zhang X."/>
            <person name="Grigoriev I.V."/>
            <person name="Allen A.E."/>
            <person name="Bidle K."/>
            <person name="Borodovsky M."/>
            <person name="Bowler C."/>
            <person name="Brownlee C."/>
            <person name="Cock J.M."/>
            <person name="Elias M."/>
            <person name="Gladyshev V.N."/>
            <person name="Groth M."/>
            <person name="Guda C."/>
            <person name="Hadaegh A."/>
            <person name="Iglesias-Rodriguez M.D."/>
            <person name="Jenkins J."/>
            <person name="Jones B.M."/>
            <person name="Lawson T."/>
            <person name="Leese F."/>
            <person name="Lindquist E."/>
            <person name="Lobanov A."/>
            <person name="Lomsadze A."/>
            <person name="Malik S.B."/>
            <person name="Marsh M.E."/>
            <person name="Mackinder L."/>
            <person name="Mock T."/>
            <person name="Mueller-Roeber B."/>
            <person name="Pagarete A."/>
            <person name="Parker M."/>
            <person name="Probert I."/>
            <person name="Quesneville H."/>
            <person name="Raines C."/>
            <person name="Rensing S.A."/>
            <person name="Riano-Pachon D.M."/>
            <person name="Richier S."/>
            <person name="Rokitta S."/>
            <person name="Shiraiwa Y."/>
            <person name="Soanes D.M."/>
            <person name="van der Giezen M."/>
            <person name="Wahlund T.M."/>
            <person name="Williams B."/>
            <person name="Wilson W."/>
            <person name="Wolfe G."/>
            <person name="Wurch L.L."/>
        </authorList>
    </citation>
    <scope>NUCLEOTIDE SEQUENCE</scope>
</reference>
<organism evidence="1 2">
    <name type="scientific">Emiliania huxleyi (strain CCMP1516)</name>
    <dbReference type="NCBI Taxonomy" id="280463"/>
    <lineage>
        <taxon>Eukaryota</taxon>
        <taxon>Haptista</taxon>
        <taxon>Haptophyta</taxon>
        <taxon>Prymnesiophyceae</taxon>
        <taxon>Isochrysidales</taxon>
        <taxon>Noelaerhabdaceae</taxon>
        <taxon>Emiliania</taxon>
    </lineage>
</organism>
<evidence type="ECO:0008006" key="3">
    <source>
        <dbReference type="Google" id="ProtNLM"/>
    </source>
</evidence>
<sequence length="320" mass="35497">MVRPSDFASTVAAWLQGEGFRTRSCSVCSSRPLLLVRGAHSTVALHLVPTPRSSDAVLPARVPIALSDSFATRRQTLVHLWEDQWDEHPRIVRSRLLAKLGRSERVMARQTVARRIDAATLDAFLVSNHLWGSTKARYRYGLFRKRDERLVAVASFSARWNMRREPGATARASHELIRYCSRRGETVVGGISKLLSAFAREAEPDEIVTVIDRDWGEGGGWATLGFRPLRRLPPVTFFVGPDGRRCHLGAGSNPHRRRLPPALQAEASEAEGEGGDALVERRLARRGYFPVSDAGAERHLLVLAPPAPPAPQSAHSPKYR</sequence>
<accession>A0A0D3KZX3</accession>